<dbReference type="Pfam" id="PF00063">
    <property type="entry name" value="Myosin_head"/>
    <property type="match status" value="1"/>
</dbReference>
<gene>
    <name evidence="7" type="ORF">EMH_0098610</name>
</gene>
<name>U6KH63_9EIME</name>
<dbReference type="InterPro" id="IPR001609">
    <property type="entry name" value="Myosin_head_motor_dom-like"/>
</dbReference>
<evidence type="ECO:0000313" key="8">
    <source>
        <dbReference type="Proteomes" id="UP000030744"/>
    </source>
</evidence>
<accession>U6KH63</accession>
<sequence>MGLMDDEAAYRMLRPQDTTTFLQKTFSKERQIPHGEKETEDGNIVLKEVDRRNFESMVEALERADFSAAEIDELLQLLGGLLHLSNVSFTRGKDDSLQLQDPTAEDALDRAASLLGLEGKGLEEVLKCRRIVLKGDVLCTRRNEQQSSSVCCSLIKFIYSRLFDHIVQRLNESAARHVQGQQHAKQQNDRDNLKSIGSKQFSSNARGRSSPHAFTPHYTK</sequence>
<keyword evidence="2" id="KW-0067">ATP-binding</keyword>
<dbReference type="InterPro" id="IPR027417">
    <property type="entry name" value="P-loop_NTPase"/>
</dbReference>
<keyword evidence="1" id="KW-0547">Nucleotide-binding</keyword>
<comment type="similarity">
    <text evidence="4">Belongs to the TRAFAC class myosin-kinesin ATPase superfamily. Myosin family.</text>
</comment>
<keyword evidence="8" id="KW-1185">Reference proteome</keyword>
<keyword evidence="4" id="KW-0518">Myosin</keyword>
<feature type="region of interest" description="Disordered" evidence="5">
    <location>
        <begin position="177"/>
        <end position="220"/>
    </location>
</feature>
<reference evidence="7" key="1">
    <citation type="submission" date="2013-10" db="EMBL/GenBank/DDBJ databases">
        <title>Genomic analysis of the causative agents of coccidiosis in chickens.</title>
        <authorList>
            <person name="Reid A.J."/>
            <person name="Blake D."/>
            <person name="Billington K."/>
            <person name="Browne H."/>
            <person name="Dunn M."/>
            <person name="Hung S."/>
            <person name="Kawahara F."/>
            <person name="Miranda-Saavedra D."/>
            <person name="Mourier T."/>
            <person name="Nagra H."/>
            <person name="Otto T.D."/>
            <person name="Rawlings N."/>
            <person name="Sanchez A."/>
            <person name="Sanders M."/>
            <person name="Subramaniam C."/>
            <person name="Tay Y."/>
            <person name="Dear P."/>
            <person name="Doerig C."/>
            <person name="Gruber A."/>
            <person name="Parkinson J."/>
            <person name="Shirley M."/>
            <person name="Wan K.L."/>
            <person name="Berriman M."/>
            <person name="Tomley F."/>
            <person name="Pain A."/>
        </authorList>
    </citation>
    <scope>NUCLEOTIDE SEQUENCE [LARGE SCALE GENOMIC DNA]</scope>
    <source>
        <strain evidence="7">Houghton</strain>
    </source>
</reference>
<dbReference type="OrthoDB" id="331205at2759"/>
<evidence type="ECO:0000256" key="3">
    <source>
        <dbReference type="ARBA" id="ARBA00023203"/>
    </source>
</evidence>
<evidence type="ECO:0000256" key="4">
    <source>
        <dbReference type="PROSITE-ProRule" id="PRU00782"/>
    </source>
</evidence>
<dbReference type="PROSITE" id="PS51456">
    <property type="entry name" value="MYOSIN_MOTOR"/>
    <property type="match status" value="1"/>
</dbReference>
<feature type="domain" description="Myosin motor" evidence="6">
    <location>
        <begin position="1"/>
        <end position="220"/>
    </location>
</feature>
<evidence type="ECO:0000259" key="6">
    <source>
        <dbReference type="PROSITE" id="PS51456"/>
    </source>
</evidence>
<dbReference type="GO" id="GO:0005524">
    <property type="term" value="F:ATP binding"/>
    <property type="evidence" value="ECO:0007669"/>
    <property type="project" value="UniProtKB-KW"/>
</dbReference>
<evidence type="ECO:0000256" key="1">
    <source>
        <dbReference type="ARBA" id="ARBA00022741"/>
    </source>
</evidence>
<evidence type="ECO:0000313" key="7">
    <source>
        <dbReference type="EMBL" id="CDJ35607.1"/>
    </source>
</evidence>
<dbReference type="Proteomes" id="UP000030744">
    <property type="component" value="Unassembled WGS sequence"/>
</dbReference>
<feature type="compositionally biased region" description="Polar residues" evidence="5">
    <location>
        <begin position="195"/>
        <end position="207"/>
    </location>
</feature>
<dbReference type="GO" id="GO:0005737">
    <property type="term" value="C:cytoplasm"/>
    <property type="evidence" value="ECO:0007669"/>
    <property type="project" value="TreeGrafter"/>
</dbReference>
<dbReference type="GO" id="GO:0016020">
    <property type="term" value="C:membrane"/>
    <property type="evidence" value="ECO:0007669"/>
    <property type="project" value="TreeGrafter"/>
</dbReference>
<dbReference type="GO" id="GO:0007015">
    <property type="term" value="P:actin filament organization"/>
    <property type="evidence" value="ECO:0007669"/>
    <property type="project" value="TreeGrafter"/>
</dbReference>
<dbReference type="VEuPathDB" id="ToxoDB:EMH_0098610"/>
<dbReference type="GO" id="GO:0016459">
    <property type="term" value="C:myosin complex"/>
    <property type="evidence" value="ECO:0007669"/>
    <property type="project" value="UniProtKB-KW"/>
</dbReference>
<comment type="caution">
    <text evidence="4">Lacks conserved residue(s) required for the propagation of feature annotation.</text>
</comment>
<evidence type="ECO:0000256" key="5">
    <source>
        <dbReference type="SAM" id="MobiDB-lite"/>
    </source>
</evidence>
<dbReference type="PANTHER" id="PTHR13140">
    <property type="entry name" value="MYOSIN"/>
    <property type="match status" value="1"/>
</dbReference>
<proteinExistence type="inferred from homology"/>
<keyword evidence="4" id="KW-0505">Motor protein</keyword>
<dbReference type="RefSeq" id="XP_037877896.1">
    <property type="nucleotide sequence ID" value="XM_038022042.1"/>
</dbReference>
<dbReference type="SUPFAM" id="SSF52540">
    <property type="entry name" value="P-loop containing nucleoside triphosphate hydrolases"/>
    <property type="match status" value="1"/>
</dbReference>
<organism evidence="7 8">
    <name type="scientific">Eimeria mitis</name>
    <dbReference type="NCBI Taxonomy" id="44415"/>
    <lineage>
        <taxon>Eukaryota</taxon>
        <taxon>Sar</taxon>
        <taxon>Alveolata</taxon>
        <taxon>Apicomplexa</taxon>
        <taxon>Conoidasida</taxon>
        <taxon>Coccidia</taxon>
        <taxon>Eucoccidiorida</taxon>
        <taxon>Eimeriorina</taxon>
        <taxon>Eimeriidae</taxon>
        <taxon>Eimeria</taxon>
    </lineage>
</organism>
<dbReference type="AlphaFoldDB" id="U6KH63"/>
<dbReference type="GeneID" id="60404822"/>
<dbReference type="GO" id="GO:0051015">
    <property type="term" value="F:actin filament binding"/>
    <property type="evidence" value="ECO:0007669"/>
    <property type="project" value="TreeGrafter"/>
</dbReference>
<dbReference type="PANTHER" id="PTHR13140:SF706">
    <property type="entry name" value="DILUTE CLASS UNCONVENTIONAL MYOSIN, ISOFORM C"/>
    <property type="match status" value="1"/>
</dbReference>
<keyword evidence="3 4" id="KW-0009">Actin-binding</keyword>
<protein>
    <submittedName>
        <fullName evidence="7">Myosin IJ heavy chain, putative</fullName>
    </submittedName>
</protein>
<dbReference type="GO" id="GO:0000146">
    <property type="term" value="F:microfilament motor activity"/>
    <property type="evidence" value="ECO:0007669"/>
    <property type="project" value="TreeGrafter"/>
</dbReference>
<dbReference type="EMBL" id="HG731703">
    <property type="protein sequence ID" value="CDJ35607.1"/>
    <property type="molecule type" value="Genomic_DNA"/>
</dbReference>
<dbReference type="Gene3D" id="1.20.120.720">
    <property type="entry name" value="Myosin VI head, motor domain, U50 subdomain"/>
    <property type="match status" value="1"/>
</dbReference>
<reference evidence="7" key="2">
    <citation type="submission" date="2013-10" db="EMBL/GenBank/DDBJ databases">
        <authorList>
            <person name="Aslett M."/>
        </authorList>
    </citation>
    <scope>NUCLEOTIDE SEQUENCE [LARGE SCALE GENOMIC DNA]</scope>
    <source>
        <strain evidence="7">Houghton</strain>
    </source>
</reference>
<evidence type="ECO:0000256" key="2">
    <source>
        <dbReference type="ARBA" id="ARBA00022840"/>
    </source>
</evidence>